<name>A0A6A7C0B8_9PEZI</name>
<evidence type="ECO:0000313" key="1">
    <source>
        <dbReference type="EMBL" id="KAF2860168.1"/>
    </source>
</evidence>
<evidence type="ECO:0008006" key="3">
    <source>
        <dbReference type="Google" id="ProtNLM"/>
    </source>
</evidence>
<dbReference type="EMBL" id="MU005984">
    <property type="protein sequence ID" value="KAF2860168.1"/>
    <property type="molecule type" value="Genomic_DNA"/>
</dbReference>
<dbReference type="AlphaFoldDB" id="A0A6A7C0B8"/>
<evidence type="ECO:0000313" key="2">
    <source>
        <dbReference type="Proteomes" id="UP000799421"/>
    </source>
</evidence>
<protein>
    <recommendedName>
        <fullName evidence="3">FAR1 domain-containing protein</fullName>
    </recommendedName>
</protein>
<accession>A0A6A7C0B8</accession>
<keyword evidence="2" id="KW-1185">Reference proteome</keyword>
<sequence length="159" mass="18504">MTNPNSRIKGTLPPNYEVRFVEGYYHNLTDALTAPEDTQYGASYSITKAAYTRRKKSGEVYDPEGEIFRYDFKCTCRGSSAINGQPMQRKRSTQGVSCWHHVKVVHRKEVDLWRLEFICNLHCHRVALDKLGDPAYRRFWRRRYPGVAETQVERLSLTG</sequence>
<gene>
    <name evidence="1" type="ORF">K470DRAFT_258135</name>
</gene>
<proteinExistence type="predicted"/>
<organism evidence="1 2">
    <name type="scientific">Piedraia hortae CBS 480.64</name>
    <dbReference type="NCBI Taxonomy" id="1314780"/>
    <lineage>
        <taxon>Eukaryota</taxon>
        <taxon>Fungi</taxon>
        <taxon>Dikarya</taxon>
        <taxon>Ascomycota</taxon>
        <taxon>Pezizomycotina</taxon>
        <taxon>Dothideomycetes</taxon>
        <taxon>Dothideomycetidae</taxon>
        <taxon>Capnodiales</taxon>
        <taxon>Piedraiaceae</taxon>
        <taxon>Piedraia</taxon>
    </lineage>
</organism>
<reference evidence="1" key="1">
    <citation type="journal article" date="2020" name="Stud. Mycol.">
        <title>101 Dothideomycetes genomes: a test case for predicting lifestyles and emergence of pathogens.</title>
        <authorList>
            <person name="Haridas S."/>
            <person name="Albert R."/>
            <person name="Binder M."/>
            <person name="Bloem J."/>
            <person name="Labutti K."/>
            <person name="Salamov A."/>
            <person name="Andreopoulos B."/>
            <person name="Baker S."/>
            <person name="Barry K."/>
            <person name="Bills G."/>
            <person name="Bluhm B."/>
            <person name="Cannon C."/>
            <person name="Castanera R."/>
            <person name="Culley D."/>
            <person name="Daum C."/>
            <person name="Ezra D."/>
            <person name="Gonzalez J."/>
            <person name="Henrissat B."/>
            <person name="Kuo A."/>
            <person name="Liang C."/>
            <person name="Lipzen A."/>
            <person name="Lutzoni F."/>
            <person name="Magnuson J."/>
            <person name="Mondo S."/>
            <person name="Nolan M."/>
            <person name="Ohm R."/>
            <person name="Pangilinan J."/>
            <person name="Park H.-J."/>
            <person name="Ramirez L."/>
            <person name="Alfaro M."/>
            <person name="Sun H."/>
            <person name="Tritt A."/>
            <person name="Yoshinaga Y."/>
            <person name="Zwiers L.-H."/>
            <person name="Turgeon B."/>
            <person name="Goodwin S."/>
            <person name="Spatafora J."/>
            <person name="Crous P."/>
            <person name="Grigoriev I."/>
        </authorList>
    </citation>
    <scope>NUCLEOTIDE SEQUENCE</scope>
    <source>
        <strain evidence="1">CBS 480.64</strain>
    </source>
</reference>
<dbReference type="Proteomes" id="UP000799421">
    <property type="component" value="Unassembled WGS sequence"/>
</dbReference>